<gene>
    <name evidence="1" type="ORF">GA0061102_102930</name>
</gene>
<keyword evidence="2" id="KW-1185">Reference proteome</keyword>
<sequence length="170" mass="19047">MTNFEEQERQGEILALVRVMHDAGDVASELDTPQVASLIKAAQAALLSVLEVEFPMLSSVHSHGVASILATGKMMERLKRHAQGDLSQSELEVIKRVFDFATTQSWFDDTQYSREGFAAALVDLFRCGMVNPTQLERIAMFWALSDFSQSMSNAQRAKLRSLYGRCEVER</sequence>
<accession>A0A1C3WFU1</accession>
<name>A0A1C3WFU1_9HYPH</name>
<evidence type="ECO:0000313" key="2">
    <source>
        <dbReference type="Proteomes" id="UP000199435"/>
    </source>
</evidence>
<reference evidence="2" key="1">
    <citation type="submission" date="2016-08" db="EMBL/GenBank/DDBJ databases">
        <authorList>
            <person name="Varghese N."/>
            <person name="Submissions Spin"/>
        </authorList>
    </citation>
    <scope>NUCLEOTIDE SEQUENCE [LARGE SCALE GENOMIC DNA]</scope>
    <source>
        <strain evidence="2">HAMBI 2971</strain>
    </source>
</reference>
<dbReference type="EMBL" id="FMAH01000029">
    <property type="protein sequence ID" value="SCB38952.1"/>
    <property type="molecule type" value="Genomic_DNA"/>
</dbReference>
<protein>
    <submittedName>
        <fullName evidence="1">Uncharacterized protein</fullName>
    </submittedName>
</protein>
<dbReference type="Proteomes" id="UP000199435">
    <property type="component" value="Unassembled WGS sequence"/>
</dbReference>
<organism evidence="1 2">
    <name type="scientific">Rhizobium miluonense</name>
    <dbReference type="NCBI Taxonomy" id="411945"/>
    <lineage>
        <taxon>Bacteria</taxon>
        <taxon>Pseudomonadati</taxon>
        <taxon>Pseudomonadota</taxon>
        <taxon>Alphaproteobacteria</taxon>
        <taxon>Hyphomicrobiales</taxon>
        <taxon>Rhizobiaceae</taxon>
        <taxon>Rhizobium/Agrobacterium group</taxon>
        <taxon>Rhizobium</taxon>
    </lineage>
</organism>
<proteinExistence type="predicted"/>
<dbReference type="AlphaFoldDB" id="A0A1C3WFU1"/>
<evidence type="ECO:0000313" key="1">
    <source>
        <dbReference type="EMBL" id="SCB38952.1"/>
    </source>
</evidence>
<dbReference type="RefSeq" id="WP_245298096.1">
    <property type="nucleotide sequence ID" value="NZ_FMAH01000029.1"/>
</dbReference>